<reference evidence="1" key="1">
    <citation type="submission" date="2021-01" db="EMBL/GenBank/DDBJ databases">
        <authorList>
            <person name="Corre E."/>
            <person name="Pelletier E."/>
            <person name="Niang G."/>
            <person name="Scheremetjew M."/>
            <person name="Finn R."/>
            <person name="Kale V."/>
            <person name="Holt S."/>
            <person name="Cochrane G."/>
            <person name="Meng A."/>
            <person name="Brown T."/>
            <person name="Cohen L."/>
        </authorList>
    </citation>
    <scope>NUCLEOTIDE SEQUENCE</scope>
    <source>
        <strain evidence="1">CCMP219</strain>
    </source>
</reference>
<dbReference type="EMBL" id="HBEC01033996">
    <property type="protein sequence ID" value="CAD8300890.1"/>
    <property type="molecule type" value="Transcribed_RNA"/>
</dbReference>
<sequence>MACTVPCNDAHATQQGVGVASEPSQTTVTDCTSVGGSAAGACTSQPSSSGGGTLIEHRKLNDEDLDQVLNCFTFFVTLGGERRLREAAGRIPAGRIRSLAPE</sequence>
<accession>A0A7R9VNU8</accession>
<gene>
    <name evidence="1" type="ORF">CEUR00632_LOCUS15786</name>
</gene>
<organism evidence="1">
    <name type="scientific">Chlamydomonas euryale</name>
    <dbReference type="NCBI Taxonomy" id="1486919"/>
    <lineage>
        <taxon>Eukaryota</taxon>
        <taxon>Viridiplantae</taxon>
        <taxon>Chlorophyta</taxon>
        <taxon>core chlorophytes</taxon>
        <taxon>Chlorophyceae</taxon>
        <taxon>CS clade</taxon>
        <taxon>Chlamydomonadales</taxon>
        <taxon>Chlamydomonadaceae</taxon>
        <taxon>Chlamydomonas</taxon>
    </lineage>
</organism>
<evidence type="ECO:0000313" key="1">
    <source>
        <dbReference type="EMBL" id="CAD8300890.1"/>
    </source>
</evidence>
<name>A0A7R9VNU8_9CHLO</name>
<proteinExistence type="predicted"/>
<protein>
    <submittedName>
        <fullName evidence="1">Uncharacterized protein</fullName>
    </submittedName>
</protein>
<dbReference type="AlphaFoldDB" id="A0A7R9VNU8"/>